<proteinExistence type="predicted"/>
<feature type="compositionally biased region" description="Polar residues" evidence="1">
    <location>
        <begin position="111"/>
        <end position="125"/>
    </location>
</feature>
<evidence type="ECO:0000256" key="1">
    <source>
        <dbReference type="SAM" id="MobiDB-lite"/>
    </source>
</evidence>
<name>A0A1L7XLE0_9HELO</name>
<sequence>MMSHHSDITRYPYNIIPPSTTTSLSPTKSNTAPPNPPSINPSTSTSQTTTSPTRPKHLTTRSISDISSIHKEKTHKHHHHPHLHHRDKERDLSHSVSNLHPGLGLPEALGGSQSKSEGVTPSESRNVSRRGSFMGADRNGNGENWEDSVGGGVRREEKRNVKEGEVERERERGVQRATELRNALIGLNTLSNNTTRRLDNAYYSVLEKLGVLHSTISGLKELANMTRELNAEFKIESEDLVRDVSAQIESFDQFSSQESRIAELAARVKAGRERIKTLGERVDVVKERVEGWEKAEGEWKERTRKNLRIMWIVMAVIGGLLLAIVAFQYTPAMGGMEEPKGLNTTGLLGKIPDFESLKNESRALKKEVEEALNGTRKQLAEDPRLRPYLGKKRDERPDVESSQERDKERLHRWSNRPQADKRFKA</sequence>
<reference evidence="3 4" key="1">
    <citation type="submission" date="2016-03" db="EMBL/GenBank/DDBJ databases">
        <authorList>
            <person name="Ploux O."/>
        </authorList>
    </citation>
    <scope>NUCLEOTIDE SEQUENCE [LARGE SCALE GENOMIC DNA]</scope>
    <source>
        <strain evidence="3 4">UAMH 11012</strain>
    </source>
</reference>
<protein>
    <submittedName>
        <fullName evidence="3">Uncharacterized protein</fullName>
    </submittedName>
</protein>
<organism evidence="3 4">
    <name type="scientific">Phialocephala subalpina</name>
    <dbReference type="NCBI Taxonomy" id="576137"/>
    <lineage>
        <taxon>Eukaryota</taxon>
        <taxon>Fungi</taxon>
        <taxon>Dikarya</taxon>
        <taxon>Ascomycota</taxon>
        <taxon>Pezizomycotina</taxon>
        <taxon>Leotiomycetes</taxon>
        <taxon>Helotiales</taxon>
        <taxon>Mollisiaceae</taxon>
        <taxon>Phialocephala</taxon>
        <taxon>Phialocephala fortinii species complex</taxon>
    </lineage>
</organism>
<keyword evidence="2" id="KW-0812">Transmembrane</keyword>
<dbReference type="AlphaFoldDB" id="A0A1L7XLE0"/>
<feature type="transmembrane region" description="Helical" evidence="2">
    <location>
        <begin position="309"/>
        <end position="329"/>
    </location>
</feature>
<dbReference type="Proteomes" id="UP000184330">
    <property type="component" value="Unassembled WGS sequence"/>
</dbReference>
<feature type="compositionally biased region" description="Low complexity" evidence="1">
    <location>
        <begin position="17"/>
        <end position="32"/>
    </location>
</feature>
<keyword evidence="2" id="KW-0472">Membrane</keyword>
<dbReference type="OrthoDB" id="5419542at2759"/>
<feature type="compositionally biased region" description="Basic and acidic residues" evidence="1">
    <location>
        <begin position="378"/>
        <end position="411"/>
    </location>
</feature>
<feature type="region of interest" description="Disordered" evidence="1">
    <location>
        <begin position="1"/>
        <end position="174"/>
    </location>
</feature>
<accession>A0A1L7XLE0</accession>
<feature type="compositionally biased region" description="Basic and acidic residues" evidence="1">
    <location>
        <begin position="153"/>
        <end position="174"/>
    </location>
</feature>
<feature type="compositionally biased region" description="Low complexity" evidence="1">
    <location>
        <begin position="40"/>
        <end position="53"/>
    </location>
</feature>
<keyword evidence="4" id="KW-1185">Reference proteome</keyword>
<feature type="compositionally biased region" description="Basic residues" evidence="1">
    <location>
        <begin position="72"/>
        <end position="85"/>
    </location>
</feature>
<evidence type="ECO:0000313" key="3">
    <source>
        <dbReference type="EMBL" id="CZR65756.1"/>
    </source>
</evidence>
<dbReference type="STRING" id="576137.A0A1L7XLE0"/>
<keyword evidence="2" id="KW-1133">Transmembrane helix</keyword>
<evidence type="ECO:0000256" key="2">
    <source>
        <dbReference type="SAM" id="Phobius"/>
    </source>
</evidence>
<evidence type="ECO:0000313" key="4">
    <source>
        <dbReference type="Proteomes" id="UP000184330"/>
    </source>
</evidence>
<feature type="region of interest" description="Disordered" evidence="1">
    <location>
        <begin position="374"/>
        <end position="425"/>
    </location>
</feature>
<dbReference type="EMBL" id="FJOG01000033">
    <property type="protein sequence ID" value="CZR65756.1"/>
    <property type="molecule type" value="Genomic_DNA"/>
</dbReference>
<gene>
    <name evidence="3" type="ORF">PAC_15656</name>
</gene>